<dbReference type="Gene3D" id="3.40.50.1110">
    <property type="entry name" value="SGNH hydrolase"/>
    <property type="match status" value="2"/>
</dbReference>
<comment type="caution">
    <text evidence="2">The sequence shown here is derived from an EMBL/GenBank/DDBJ whole genome shotgun (WGS) entry which is preliminary data.</text>
</comment>
<evidence type="ECO:0000313" key="3">
    <source>
        <dbReference type="Proteomes" id="UP001610444"/>
    </source>
</evidence>
<protein>
    <submittedName>
        <fullName evidence="2">Uncharacterized protein</fullName>
    </submittedName>
</protein>
<dbReference type="GeneID" id="98159371"/>
<evidence type="ECO:0000313" key="2">
    <source>
        <dbReference type="EMBL" id="KAL2859235.1"/>
    </source>
</evidence>
<dbReference type="Proteomes" id="UP001610444">
    <property type="component" value="Unassembled WGS sequence"/>
</dbReference>
<feature type="chain" id="PRO_5045366843" evidence="1">
    <location>
        <begin position="27"/>
        <end position="337"/>
    </location>
</feature>
<dbReference type="RefSeq" id="XP_070904169.1">
    <property type="nucleotide sequence ID" value="XM_071044207.1"/>
</dbReference>
<proteinExistence type="predicted"/>
<name>A0ABR4L3X7_9EURO</name>
<keyword evidence="1" id="KW-0732">Signal</keyword>
<keyword evidence="3" id="KW-1185">Reference proteome</keyword>
<evidence type="ECO:0000256" key="1">
    <source>
        <dbReference type="SAM" id="SignalP"/>
    </source>
</evidence>
<reference evidence="2 3" key="1">
    <citation type="submission" date="2024-07" db="EMBL/GenBank/DDBJ databases">
        <title>Section-level genome sequencing and comparative genomics of Aspergillus sections Usti and Cavernicolus.</title>
        <authorList>
            <consortium name="Lawrence Berkeley National Laboratory"/>
            <person name="Nybo J.L."/>
            <person name="Vesth T.C."/>
            <person name="Theobald S."/>
            <person name="Frisvad J.C."/>
            <person name="Larsen T.O."/>
            <person name="Kjaerboelling I."/>
            <person name="Rothschild-Mancinelli K."/>
            <person name="Lyhne E.K."/>
            <person name="Kogle M.E."/>
            <person name="Barry K."/>
            <person name="Clum A."/>
            <person name="Na H."/>
            <person name="Ledsgaard L."/>
            <person name="Lin J."/>
            <person name="Lipzen A."/>
            <person name="Kuo A."/>
            <person name="Riley R."/>
            <person name="Mondo S."/>
            <person name="LaButti K."/>
            <person name="Haridas S."/>
            <person name="Pangalinan J."/>
            <person name="Salamov A.A."/>
            <person name="Simmons B.A."/>
            <person name="Magnuson J.K."/>
            <person name="Chen J."/>
            <person name="Drula E."/>
            <person name="Henrissat B."/>
            <person name="Wiebenga A."/>
            <person name="Lubbers R.J."/>
            <person name="Gomes A.C."/>
            <person name="Macurrencykelacurrency M.R."/>
            <person name="Stajich J."/>
            <person name="Grigoriev I.V."/>
            <person name="Mortensen U.H."/>
            <person name="De vries R.P."/>
            <person name="Baker S.E."/>
            <person name="Andersen M.R."/>
        </authorList>
    </citation>
    <scope>NUCLEOTIDE SEQUENCE [LARGE SCALE GENOMIC DNA]</scope>
    <source>
        <strain evidence="2 3">CBS 756.74</strain>
    </source>
</reference>
<gene>
    <name evidence="2" type="ORF">BJX68DRAFT_261682</name>
</gene>
<sequence>MVPWSGVLNGAVLLAAGCLLSRTTTAAPSGLRFDNSTIWHGSLEVRDTDHGPSFSFPGVDLRVEPRAADSFTLRILPLGASITEGYKSSDGTGYRKALRAQLRHAGWSVNMASGVLPVELCPIRHDIILSTLLPNTAKPALVTDINIHYRRIYTRRRDAGDKIVLADMANALEVSDLINNTHPNNEGDTGFLSAPADPKINKTAINNCDKEYGSGQGHYAQTQRGSGADNLVNVWGAYQEGALHDLFWSREDGRAFMFLNKNNGDFDSAVEIDVGYNWKPRGWREPHVVCPRLAALLLFRIKVNSVCVRIWQVVGVGVAAMLLVLSQPLLSQAIVSG</sequence>
<organism evidence="2 3">
    <name type="scientific">Aspergillus pseudodeflectus</name>
    <dbReference type="NCBI Taxonomy" id="176178"/>
    <lineage>
        <taxon>Eukaryota</taxon>
        <taxon>Fungi</taxon>
        <taxon>Dikarya</taxon>
        <taxon>Ascomycota</taxon>
        <taxon>Pezizomycotina</taxon>
        <taxon>Eurotiomycetes</taxon>
        <taxon>Eurotiomycetidae</taxon>
        <taxon>Eurotiales</taxon>
        <taxon>Aspergillaceae</taxon>
        <taxon>Aspergillus</taxon>
        <taxon>Aspergillus subgen. Nidulantes</taxon>
    </lineage>
</organism>
<feature type="signal peptide" evidence="1">
    <location>
        <begin position="1"/>
        <end position="26"/>
    </location>
</feature>
<dbReference type="InterPro" id="IPR036514">
    <property type="entry name" value="SGNH_hydro_sf"/>
</dbReference>
<dbReference type="EMBL" id="JBFXLR010000003">
    <property type="protein sequence ID" value="KAL2859235.1"/>
    <property type="molecule type" value="Genomic_DNA"/>
</dbReference>
<accession>A0ABR4L3X7</accession>